<sequence>MDTGIRVGARLQGNQLTELPQQIFRLPSLRELDVSQNYLTEIQGLIGMLAPTLEELFLQSNRLQSLPQQLGRLKRLRLLDIADNQLGCIPVEIQRLVSESFASERTNFWSMNDRSPAGSQSPTEIHSIPAPSQGAFNVITNEEGGHDDDDYRPDLRDPQD</sequence>
<evidence type="ECO:0000313" key="4">
    <source>
        <dbReference type="EMBL" id="KAG0249791.1"/>
    </source>
</evidence>
<keyword evidence="2" id="KW-0677">Repeat</keyword>
<dbReference type="Proteomes" id="UP000726737">
    <property type="component" value="Unassembled WGS sequence"/>
</dbReference>
<keyword evidence="5" id="KW-1185">Reference proteome</keyword>
<evidence type="ECO:0000313" key="5">
    <source>
        <dbReference type="Proteomes" id="UP000726737"/>
    </source>
</evidence>
<reference evidence="4" key="1">
    <citation type="journal article" date="2020" name="Fungal Divers.">
        <title>Resolving the Mortierellaceae phylogeny through synthesis of multi-gene phylogenetics and phylogenomics.</title>
        <authorList>
            <person name="Vandepol N."/>
            <person name="Liber J."/>
            <person name="Desiro A."/>
            <person name="Na H."/>
            <person name="Kennedy M."/>
            <person name="Barry K."/>
            <person name="Grigoriev I.V."/>
            <person name="Miller A.N."/>
            <person name="O'Donnell K."/>
            <person name="Stajich J.E."/>
            <person name="Bonito G."/>
        </authorList>
    </citation>
    <scope>NUCLEOTIDE SEQUENCE</scope>
    <source>
        <strain evidence="4">KOD948</strain>
    </source>
</reference>
<dbReference type="InterPro" id="IPR050216">
    <property type="entry name" value="LRR_domain-containing"/>
</dbReference>
<dbReference type="GO" id="GO:0005737">
    <property type="term" value="C:cytoplasm"/>
    <property type="evidence" value="ECO:0007669"/>
    <property type="project" value="TreeGrafter"/>
</dbReference>
<dbReference type="Pfam" id="PF00560">
    <property type="entry name" value="LRR_1"/>
    <property type="match status" value="2"/>
</dbReference>
<organism evidence="4 5">
    <name type="scientific">Mortierella polycephala</name>
    <dbReference type="NCBI Taxonomy" id="41804"/>
    <lineage>
        <taxon>Eukaryota</taxon>
        <taxon>Fungi</taxon>
        <taxon>Fungi incertae sedis</taxon>
        <taxon>Mucoromycota</taxon>
        <taxon>Mortierellomycotina</taxon>
        <taxon>Mortierellomycetes</taxon>
        <taxon>Mortierellales</taxon>
        <taxon>Mortierellaceae</taxon>
        <taxon>Mortierella</taxon>
    </lineage>
</organism>
<proteinExistence type="predicted"/>
<dbReference type="OrthoDB" id="1394818at2759"/>
<dbReference type="PANTHER" id="PTHR48051:SF1">
    <property type="entry name" value="RAS SUPPRESSOR PROTEIN 1"/>
    <property type="match status" value="1"/>
</dbReference>
<dbReference type="PROSITE" id="PS51450">
    <property type="entry name" value="LRR"/>
    <property type="match status" value="1"/>
</dbReference>
<dbReference type="Gene3D" id="3.80.10.10">
    <property type="entry name" value="Ribonuclease Inhibitor"/>
    <property type="match status" value="1"/>
</dbReference>
<dbReference type="SUPFAM" id="SSF52058">
    <property type="entry name" value="L domain-like"/>
    <property type="match status" value="1"/>
</dbReference>
<dbReference type="EMBL" id="JAAAJA010000766">
    <property type="protein sequence ID" value="KAG0249791.1"/>
    <property type="molecule type" value="Genomic_DNA"/>
</dbReference>
<dbReference type="SMART" id="SM00369">
    <property type="entry name" value="LRR_TYP"/>
    <property type="match status" value="2"/>
</dbReference>
<name>A0A9P6PPM6_9FUNG</name>
<keyword evidence="1" id="KW-0433">Leucine-rich repeat</keyword>
<evidence type="ECO:0000256" key="1">
    <source>
        <dbReference type="ARBA" id="ARBA00022614"/>
    </source>
</evidence>
<evidence type="ECO:0000256" key="2">
    <source>
        <dbReference type="ARBA" id="ARBA00022737"/>
    </source>
</evidence>
<gene>
    <name evidence="4" type="ORF">BG011_008929</name>
</gene>
<comment type="caution">
    <text evidence="4">The sequence shown here is derived from an EMBL/GenBank/DDBJ whole genome shotgun (WGS) entry which is preliminary data.</text>
</comment>
<dbReference type="InterPro" id="IPR003591">
    <property type="entry name" value="Leu-rich_rpt_typical-subtyp"/>
</dbReference>
<dbReference type="InterPro" id="IPR001611">
    <property type="entry name" value="Leu-rich_rpt"/>
</dbReference>
<dbReference type="PANTHER" id="PTHR48051">
    <property type="match status" value="1"/>
</dbReference>
<feature type="region of interest" description="Disordered" evidence="3">
    <location>
        <begin position="111"/>
        <end position="160"/>
    </location>
</feature>
<evidence type="ECO:0000256" key="3">
    <source>
        <dbReference type="SAM" id="MobiDB-lite"/>
    </source>
</evidence>
<protein>
    <submittedName>
        <fullName evidence="4">Uncharacterized protein</fullName>
    </submittedName>
</protein>
<accession>A0A9P6PPM6</accession>
<feature type="compositionally biased region" description="Polar residues" evidence="3">
    <location>
        <begin position="111"/>
        <end position="124"/>
    </location>
</feature>
<dbReference type="AlphaFoldDB" id="A0A9P6PPM6"/>
<dbReference type="InterPro" id="IPR032675">
    <property type="entry name" value="LRR_dom_sf"/>
</dbReference>